<proteinExistence type="predicted"/>
<gene>
    <name evidence="1" type="ORF">EKO22_07475</name>
</gene>
<dbReference type="InterPro" id="IPR043129">
    <property type="entry name" value="ATPase_NBD"/>
</dbReference>
<reference evidence="1" key="1">
    <citation type="submission" date="2024-01" db="EMBL/GenBank/DDBJ databases">
        <title>Synechococcus elongatus PCC 11802, a close yet different native of Synechococcus elongatus PCC 11801.</title>
        <authorList>
            <person name="Jaiswal D."/>
            <person name="Sengupta A."/>
            <person name="Sengupta S."/>
            <person name="Pakrasi H.B."/>
            <person name="Wangikar P."/>
        </authorList>
    </citation>
    <scope>NUCLEOTIDE SEQUENCE</scope>
    <source>
        <strain evidence="1">PCC 11802</strain>
    </source>
</reference>
<accession>A0AAT9JY31</accession>
<organism evidence="1">
    <name type="scientific">Synechococcus elongatus PCC 11802</name>
    <dbReference type="NCBI Taxonomy" id="2283154"/>
    <lineage>
        <taxon>Bacteria</taxon>
        <taxon>Bacillati</taxon>
        <taxon>Cyanobacteriota</taxon>
        <taxon>Cyanophyceae</taxon>
        <taxon>Synechococcales</taxon>
        <taxon>Synechococcaceae</taxon>
        <taxon>Synechococcus</taxon>
    </lineage>
</organism>
<dbReference type="EMBL" id="CP034671">
    <property type="protein sequence ID" value="QFZ92222.2"/>
    <property type="molecule type" value="Genomic_DNA"/>
</dbReference>
<dbReference type="AlphaFoldDB" id="A0AAT9JY31"/>
<protein>
    <submittedName>
        <fullName evidence="1">Uncharacterized protein</fullName>
    </submittedName>
</protein>
<dbReference type="Gene3D" id="3.30.420.40">
    <property type="match status" value="1"/>
</dbReference>
<name>A0AAT9JY31_SYNEL</name>
<dbReference type="SUPFAM" id="SSF53067">
    <property type="entry name" value="Actin-like ATPase domain"/>
    <property type="match status" value="1"/>
</dbReference>
<evidence type="ECO:0000313" key="1">
    <source>
        <dbReference type="EMBL" id="QFZ92222.2"/>
    </source>
</evidence>
<sequence length="1105" mass="122704">MTNSTGNNQPLLPTKTIAGGATAGEWKAVEGISIFKQVGEDLDLGMQGDREINSIPTPWSRALQLLSAVRNSKYPTRAWLISQYRGFLATLALADNLCLKVEAKKIDLNEVQNHPFGQALYRLRPNENDSLYAGMGTDAWAQLFAFTLEGKVLGFSSPATLIVPASRLDRQIDALIPWVRDGYFQDPVGELTQQQKQIVASWIQNLRHQVVATSTNSGNSQLGGYLAQVLDDFRQNLVGNQSVDPAVLSNNAAPYGTPLAPPLLRALHPSQQQAQPSNVQLVPSRGLDPANRVYIYDPIQMPALFGRRPQDIVVVGTIALAAFNPTVGQTLDPSGLFKQPLDLFTEKLLYIKGEDVFSGSWTTKKLRGMGYSILLPLQSWVREYFSSQDLEERVQLDLINTDEGPGLRVTLKLELSGFDGQTNNYVCFKDFVFDPDNEIKQDIPNIAVWPFIPSSTGWKDYYLLVETTDANNFAFTIEQPVQSASPSRSQDTQQSFQHWRCENLPQVLVALDRDGRELGLLPLSQPSLMPSGAGQWTVGVDFGTSLTNIAVRKGNGAPEILKLETLSQVISKGFGTDKSLRNFFVPQFFSDEECPPLSTILTTQGATSIQPNQTLSVVTEGRVYVPASSDLDDLKPAHIRTNIKWENLEFQKPFLNEILYLISAHAALEGVTSINWKVSYPTAFSRIELENYKTSWRLLVNQLIEKTGQKHIFDPLNGLETESVTFAKYCADIVQKPLTNTTCIDIGGGTSDISVWQNGKLVHQSSVPFAGRDIFHKILSPSSKRNKLDKLDAIFGLPPAQAEKVGDALKSQSSNFNAALDTYLRRESQRLLGDNYLTVFARPDRPDNKRFRSLIAFSIGGLYHYLGIILASLKDRGLMEHNQTTTVLVGGNGSRFLAWINPNGVEKNSEINILLEEILSRSAGTQQNPLGSEVSTKPKAEACLGLVVDESSERLEGPENDHNDGIIVGLPCVIKGKSGSKERIFEYSSIKDSLNFDQQSSGSEGQELELIEHFTITDYSEIERYINNFDQVIREKRIESLHSPFDRKGKKVTHLSPEIQSILEQYIQPLLAKKKVGITDFEPEPPFLIALRCLIRVLAEEWADS</sequence>
<dbReference type="RefSeq" id="WP_208678759.1">
    <property type="nucleotide sequence ID" value="NZ_CP034671.2"/>
</dbReference>